<keyword evidence="9" id="KW-1185">Reference proteome</keyword>
<dbReference type="GO" id="GO:1990904">
    <property type="term" value="C:ribonucleoprotein complex"/>
    <property type="evidence" value="ECO:0007669"/>
    <property type="project" value="UniProtKB-KW"/>
</dbReference>
<keyword evidence="3" id="KW-0809">Transit peptide</keyword>
<name>A0A811YSW1_NYCPR</name>
<keyword evidence="5" id="KW-0496">Mitochondrion</keyword>
<dbReference type="GO" id="GO:0005739">
    <property type="term" value="C:mitochondrion"/>
    <property type="evidence" value="ECO:0007669"/>
    <property type="project" value="UniProtKB-SubCell"/>
</dbReference>
<evidence type="ECO:0000256" key="4">
    <source>
        <dbReference type="ARBA" id="ARBA00022980"/>
    </source>
</evidence>
<evidence type="ECO:0000256" key="7">
    <source>
        <dbReference type="SAM" id="Phobius"/>
    </source>
</evidence>
<keyword evidence="7" id="KW-1133">Transmembrane helix</keyword>
<dbReference type="AlphaFoldDB" id="A0A811YSW1"/>
<dbReference type="PANTHER" id="PTHR21244">
    <property type="entry name" value="MITOCHONDRIAL 28S RIBOSOMAL PROTEIN S24"/>
    <property type="match status" value="1"/>
</dbReference>
<organism evidence="8 9">
    <name type="scientific">Nyctereutes procyonoides</name>
    <name type="common">Raccoon dog</name>
    <name type="synonym">Canis procyonoides</name>
    <dbReference type="NCBI Taxonomy" id="34880"/>
    <lineage>
        <taxon>Eukaryota</taxon>
        <taxon>Metazoa</taxon>
        <taxon>Chordata</taxon>
        <taxon>Craniata</taxon>
        <taxon>Vertebrata</taxon>
        <taxon>Euteleostomi</taxon>
        <taxon>Mammalia</taxon>
        <taxon>Eutheria</taxon>
        <taxon>Laurasiatheria</taxon>
        <taxon>Carnivora</taxon>
        <taxon>Caniformia</taxon>
        <taxon>Canidae</taxon>
        <taxon>Nyctereutes</taxon>
    </lineage>
</organism>
<protein>
    <submittedName>
        <fullName evidence="8">(raccoon dog) hypothetical protein</fullName>
    </submittedName>
</protein>
<evidence type="ECO:0000256" key="5">
    <source>
        <dbReference type="ARBA" id="ARBA00023128"/>
    </source>
</evidence>
<keyword evidence="6" id="KW-0687">Ribonucleoprotein</keyword>
<keyword evidence="7" id="KW-0472">Membrane</keyword>
<evidence type="ECO:0000313" key="9">
    <source>
        <dbReference type="Proteomes" id="UP000645828"/>
    </source>
</evidence>
<dbReference type="Proteomes" id="UP000645828">
    <property type="component" value="Unassembled WGS sequence"/>
</dbReference>
<sequence length="102" mass="11177">MFIPLLYVHIYSLAVIFIYISILKGSPGGANRAAGVRVGKGDKPVTCGEAHVQHFIAHRKGWLSLHTVNQQGREMTFSPSCKDPQSFEIILLKLSSIGLKVS</sequence>
<evidence type="ECO:0000256" key="6">
    <source>
        <dbReference type="ARBA" id="ARBA00023274"/>
    </source>
</evidence>
<comment type="subcellular location">
    <subcellularLocation>
        <location evidence="1">Mitochondrion</location>
    </subcellularLocation>
</comment>
<dbReference type="InterPro" id="IPR026146">
    <property type="entry name" value="Ribosomal_uS3m"/>
</dbReference>
<gene>
    <name evidence="8" type="ORF">NYPRO_LOCUS13290</name>
</gene>
<evidence type="ECO:0000313" key="8">
    <source>
        <dbReference type="EMBL" id="CAD7680498.1"/>
    </source>
</evidence>
<feature type="transmembrane region" description="Helical" evidence="7">
    <location>
        <begin position="6"/>
        <end position="23"/>
    </location>
</feature>
<proteinExistence type="inferred from homology"/>
<evidence type="ECO:0000256" key="2">
    <source>
        <dbReference type="ARBA" id="ARBA00010761"/>
    </source>
</evidence>
<dbReference type="Pfam" id="PF14955">
    <property type="entry name" value="MRP-S24"/>
    <property type="match status" value="1"/>
</dbReference>
<accession>A0A811YSW1</accession>
<reference evidence="8" key="1">
    <citation type="submission" date="2020-12" db="EMBL/GenBank/DDBJ databases">
        <authorList>
            <consortium name="Molecular Ecology Group"/>
        </authorList>
    </citation>
    <scope>NUCLEOTIDE SEQUENCE</scope>
    <source>
        <strain evidence="8">TBG_1078</strain>
    </source>
</reference>
<comment type="caution">
    <text evidence="8">The sequence shown here is derived from an EMBL/GenBank/DDBJ whole genome shotgun (WGS) entry which is preliminary data.</text>
</comment>
<dbReference type="GO" id="GO:0005840">
    <property type="term" value="C:ribosome"/>
    <property type="evidence" value="ECO:0007669"/>
    <property type="project" value="UniProtKB-KW"/>
</dbReference>
<dbReference type="PANTHER" id="PTHR21244:SF1">
    <property type="entry name" value="SMALL RIBOSOMAL SUBUNIT PROTEIN US3M"/>
    <property type="match status" value="1"/>
</dbReference>
<evidence type="ECO:0000256" key="3">
    <source>
        <dbReference type="ARBA" id="ARBA00022946"/>
    </source>
</evidence>
<comment type="similarity">
    <text evidence="2">Belongs to the universal ribosomal protein uS3 family.</text>
</comment>
<dbReference type="GO" id="GO:0006412">
    <property type="term" value="P:translation"/>
    <property type="evidence" value="ECO:0007669"/>
    <property type="project" value="TreeGrafter"/>
</dbReference>
<evidence type="ECO:0000256" key="1">
    <source>
        <dbReference type="ARBA" id="ARBA00004173"/>
    </source>
</evidence>
<keyword evidence="4" id="KW-0689">Ribosomal protein</keyword>
<dbReference type="EMBL" id="CAJHUB010000749">
    <property type="protein sequence ID" value="CAD7680498.1"/>
    <property type="molecule type" value="Genomic_DNA"/>
</dbReference>
<keyword evidence="7" id="KW-0812">Transmembrane</keyword>